<accession>A0A284QUI5</accession>
<dbReference type="OMA" id="MELGHIT"/>
<keyword evidence="1" id="KW-1133">Transmembrane helix</keyword>
<dbReference type="EMBL" id="FUEG01000002">
    <property type="protein sequence ID" value="SJL00150.1"/>
    <property type="molecule type" value="Genomic_DNA"/>
</dbReference>
<keyword evidence="3" id="KW-1185">Reference proteome</keyword>
<keyword evidence="1" id="KW-0812">Transmembrane</keyword>
<dbReference type="Proteomes" id="UP000219338">
    <property type="component" value="Unassembled WGS sequence"/>
</dbReference>
<evidence type="ECO:0000313" key="2">
    <source>
        <dbReference type="EMBL" id="SJL00150.1"/>
    </source>
</evidence>
<evidence type="ECO:0000256" key="1">
    <source>
        <dbReference type="SAM" id="Phobius"/>
    </source>
</evidence>
<feature type="transmembrane region" description="Helical" evidence="1">
    <location>
        <begin position="24"/>
        <end position="41"/>
    </location>
</feature>
<protein>
    <submittedName>
        <fullName evidence="2">Uncharacterized protein</fullName>
    </submittedName>
</protein>
<sequence length="189" mass="20863">MALLIASIIAGSVGIPEDVLFFLDGLPFIVLPVSASCGYKFEIVSKVRNMVTFGVLFVVTLISSIFTTVLHAQGYLIENFAALPNSKSLAIALVVLSWVSPPAAIIGFVVSYKESSHIIQPPRVWGRMYNNEANLSRTHSMELGHITTEYKLGSFTTWDPSRTHRTVIPRVQLEANCRIPEQWTTVALD</sequence>
<evidence type="ECO:0000313" key="3">
    <source>
        <dbReference type="Proteomes" id="UP000219338"/>
    </source>
</evidence>
<proteinExistence type="predicted"/>
<keyword evidence="1" id="KW-0472">Membrane</keyword>
<organism evidence="2 3">
    <name type="scientific">Armillaria ostoyae</name>
    <name type="common">Armillaria root rot fungus</name>
    <dbReference type="NCBI Taxonomy" id="47428"/>
    <lineage>
        <taxon>Eukaryota</taxon>
        <taxon>Fungi</taxon>
        <taxon>Dikarya</taxon>
        <taxon>Basidiomycota</taxon>
        <taxon>Agaricomycotina</taxon>
        <taxon>Agaricomycetes</taxon>
        <taxon>Agaricomycetidae</taxon>
        <taxon>Agaricales</taxon>
        <taxon>Marasmiineae</taxon>
        <taxon>Physalacriaceae</taxon>
        <taxon>Armillaria</taxon>
    </lineage>
</organism>
<reference evidence="3" key="1">
    <citation type="journal article" date="2017" name="Nat. Ecol. Evol.">
        <title>Genome expansion and lineage-specific genetic innovations in the forest pathogenic fungi Armillaria.</title>
        <authorList>
            <person name="Sipos G."/>
            <person name="Prasanna A.N."/>
            <person name="Walter M.C."/>
            <person name="O'Connor E."/>
            <person name="Balint B."/>
            <person name="Krizsan K."/>
            <person name="Kiss B."/>
            <person name="Hess J."/>
            <person name="Varga T."/>
            <person name="Slot J."/>
            <person name="Riley R."/>
            <person name="Boka B."/>
            <person name="Rigling D."/>
            <person name="Barry K."/>
            <person name="Lee J."/>
            <person name="Mihaltcheva S."/>
            <person name="LaButti K."/>
            <person name="Lipzen A."/>
            <person name="Waldron R."/>
            <person name="Moloney N.M."/>
            <person name="Sperisen C."/>
            <person name="Kredics L."/>
            <person name="Vagvoelgyi C."/>
            <person name="Patrignani A."/>
            <person name="Fitzpatrick D."/>
            <person name="Nagy I."/>
            <person name="Doyle S."/>
            <person name="Anderson J.B."/>
            <person name="Grigoriev I.V."/>
            <person name="Gueldener U."/>
            <person name="Muensterkoetter M."/>
            <person name="Nagy L.G."/>
        </authorList>
    </citation>
    <scope>NUCLEOTIDE SEQUENCE [LARGE SCALE GENOMIC DNA]</scope>
    <source>
        <strain evidence="3">C18/9</strain>
    </source>
</reference>
<dbReference type="OrthoDB" id="2926044at2759"/>
<name>A0A284QUI5_ARMOS</name>
<feature type="transmembrane region" description="Helical" evidence="1">
    <location>
        <begin position="89"/>
        <end position="110"/>
    </location>
</feature>
<feature type="transmembrane region" description="Helical" evidence="1">
    <location>
        <begin position="53"/>
        <end position="77"/>
    </location>
</feature>
<dbReference type="AlphaFoldDB" id="A0A284QUI5"/>
<gene>
    <name evidence="2" type="ORF">ARMOST_03462</name>
</gene>